<keyword evidence="3" id="KW-0802">TPR repeat</keyword>
<dbReference type="STRING" id="1073090.A0A1L9SNV2"/>
<dbReference type="Proteomes" id="UP000184188">
    <property type="component" value="Unassembled WGS sequence"/>
</dbReference>
<name>A0A1L9SNV2_9EURO</name>
<evidence type="ECO:0008006" key="7">
    <source>
        <dbReference type="Google" id="ProtNLM"/>
    </source>
</evidence>
<dbReference type="InterPro" id="IPR019734">
    <property type="entry name" value="TPR_rpt"/>
</dbReference>
<evidence type="ECO:0000256" key="4">
    <source>
        <dbReference type="SAM" id="MobiDB-lite"/>
    </source>
</evidence>
<dbReference type="OrthoDB" id="29013at2759"/>
<dbReference type="InterPro" id="IPR051722">
    <property type="entry name" value="Endocytosis_PI4K-reg_protein"/>
</dbReference>
<dbReference type="Gene3D" id="1.25.40.10">
    <property type="entry name" value="Tetratricopeptide repeat domain"/>
    <property type="match status" value="2"/>
</dbReference>
<dbReference type="Pfam" id="PF13432">
    <property type="entry name" value="TPR_16"/>
    <property type="match status" value="1"/>
</dbReference>
<dbReference type="PROSITE" id="PS50005">
    <property type="entry name" value="TPR"/>
    <property type="match status" value="1"/>
</dbReference>
<evidence type="ECO:0000313" key="5">
    <source>
        <dbReference type="EMBL" id="OJJ48870.1"/>
    </source>
</evidence>
<feature type="region of interest" description="Disordered" evidence="4">
    <location>
        <begin position="748"/>
        <end position="767"/>
    </location>
</feature>
<dbReference type="PANTHER" id="PTHR23083:SF464">
    <property type="entry name" value="TETRATRICOPEPTIDE REPEAT DOMAIN 7, ISOFORM A"/>
    <property type="match status" value="1"/>
</dbReference>
<dbReference type="GeneID" id="34611067"/>
<dbReference type="InterPro" id="IPR011990">
    <property type="entry name" value="TPR-like_helical_dom_sf"/>
</dbReference>
<organism evidence="5 6">
    <name type="scientific">Penicilliopsis zonata CBS 506.65</name>
    <dbReference type="NCBI Taxonomy" id="1073090"/>
    <lineage>
        <taxon>Eukaryota</taxon>
        <taxon>Fungi</taxon>
        <taxon>Dikarya</taxon>
        <taxon>Ascomycota</taxon>
        <taxon>Pezizomycotina</taxon>
        <taxon>Eurotiomycetes</taxon>
        <taxon>Eurotiomycetidae</taxon>
        <taxon>Eurotiales</taxon>
        <taxon>Aspergillaceae</taxon>
        <taxon>Penicilliopsis</taxon>
    </lineage>
</organism>
<dbReference type="SUPFAM" id="SSF48452">
    <property type="entry name" value="TPR-like"/>
    <property type="match status" value="1"/>
</dbReference>
<proteinExistence type="inferred from homology"/>
<comment type="similarity">
    <text evidence="2">Belongs to the YPP1 family.</text>
</comment>
<dbReference type="PANTHER" id="PTHR23083">
    <property type="entry name" value="TETRATRICOPEPTIDE REPEAT PROTEIN, TPR"/>
    <property type="match status" value="1"/>
</dbReference>
<evidence type="ECO:0000256" key="2">
    <source>
        <dbReference type="ARBA" id="ARBA00038251"/>
    </source>
</evidence>
<gene>
    <name evidence="5" type="ORF">ASPZODRAFT_139827</name>
</gene>
<feature type="compositionally biased region" description="Polar residues" evidence="4">
    <location>
        <begin position="748"/>
        <end position="763"/>
    </location>
</feature>
<dbReference type="EMBL" id="KV878338">
    <property type="protein sequence ID" value="OJJ48870.1"/>
    <property type="molecule type" value="Genomic_DNA"/>
</dbReference>
<evidence type="ECO:0000256" key="1">
    <source>
        <dbReference type="ARBA" id="ARBA00002550"/>
    </source>
</evidence>
<feature type="compositionally biased region" description="Polar residues" evidence="4">
    <location>
        <begin position="817"/>
        <end position="830"/>
    </location>
</feature>
<comment type="function">
    <text evidence="1">Involved in endocytosis.</text>
</comment>
<dbReference type="RefSeq" id="XP_022583380.1">
    <property type="nucleotide sequence ID" value="XM_022724602.1"/>
</dbReference>
<feature type="region of interest" description="Disordered" evidence="4">
    <location>
        <begin position="774"/>
        <end position="896"/>
    </location>
</feature>
<feature type="region of interest" description="Disordered" evidence="4">
    <location>
        <begin position="705"/>
        <end position="728"/>
    </location>
</feature>
<dbReference type="SMART" id="SM00028">
    <property type="entry name" value="TPR"/>
    <property type="match status" value="5"/>
</dbReference>
<dbReference type="VEuPathDB" id="FungiDB:ASPZODRAFT_139827"/>
<feature type="compositionally biased region" description="Polar residues" evidence="4">
    <location>
        <begin position="849"/>
        <end position="859"/>
    </location>
</feature>
<reference evidence="6" key="1">
    <citation type="journal article" date="2017" name="Genome Biol.">
        <title>Comparative genomics reveals high biological diversity and specific adaptations in the industrially and medically important fungal genus Aspergillus.</title>
        <authorList>
            <person name="de Vries R.P."/>
            <person name="Riley R."/>
            <person name="Wiebenga A."/>
            <person name="Aguilar-Osorio G."/>
            <person name="Amillis S."/>
            <person name="Uchima C.A."/>
            <person name="Anderluh G."/>
            <person name="Asadollahi M."/>
            <person name="Askin M."/>
            <person name="Barry K."/>
            <person name="Battaglia E."/>
            <person name="Bayram O."/>
            <person name="Benocci T."/>
            <person name="Braus-Stromeyer S.A."/>
            <person name="Caldana C."/>
            <person name="Canovas D."/>
            <person name="Cerqueira G.C."/>
            <person name="Chen F."/>
            <person name="Chen W."/>
            <person name="Choi C."/>
            <person name="Clum A."/>
            <person name="Dos Santos R.A."/>
            <person name="Damasio A.R."/>
            <person name="Diallinas G."/>
            <person name="Emri T."/>
            <person name="Fekete E."/>
            <person name="Flipphi M."/>
            <person name="Freyberg S."/>
            <person name="Gallo A."/>
            <person name="Gournas C."/>
            <person name="Habgood R."/>
            <person name="Hainaut M."/>
            <person name="Harispe M.L."/>
            <person name="Henrissat B."/>
            <person name="Hilden K.S."/>
            <person name="Hope R."/>
            <person name="Hossain A."/>
            <person name="Karabika E."/>
            <person name="Karaffa L."/>
            <person name="Karanyi Z."/>
            <person name="Krasevec N."/>
            <person name="Kuo A."/>
            <person name="Kusch H."/>
            <person name="LaButti K."/>
            <person name="Lagendijk E.L."/>
            <person name="Lapidus A."/>
            <person name="Levasseur A."/>
            <person name="Lindquist E."/>
            <person name="Lipzen A."/>
            <person name="Logrieco A.F."/>
            <person name="MacCabe A."/>
            <person name="Maekelae M.R."/>
            <person name="Malavazi I."/>
            <person name="Melin P."/>
            <person name="Meyer V."/>
            <person name="Mielnichuk N."/>
            <person name="Miskei M."/>
            <person name="Molnar A.P."/>
            <person name="Mule G."/>
            <person name="Ngan C.Y."/>
            <person name="Orejas M."/>
            <person name="Orosz E."/>
            <person name="Ouedraogo J.P."/>
            <person name="Overkamp K.M."/>
            <person name="Park H.-S."/>
            <person name="Perrone G."/>
            <person name="Piumi F."/>
            <person name="Punt P.J."/>
            <person name="Ram A.F."/>
            <person name="Ramon A."/>
            <person name="Rauscher S."/>
            <person name="Record E."/>
            <person name="Riano-Pachon D.M."/>
            <person name="Robert V."/>
            <person name="Roehrig J."/>
            <person name="Ruller R."/>
            <person name="Salamov A."/>
            <person name="Salih N.S."/>
            <person name="Samson R.A."/>
            <person name="Sandor E."/>
            <person name="Sanguinetti M."/>
            <person name="Schuetze T."/>
            <person name="Sepcic K."/>
            <person name="Shelest E."/>
            <person name="Sherlock G."/>
            <person name="Sophianopoulou V."/>
            <person name="Squina F.M."/>
            <person name="Sun H."/>
            <person name="Susca A."/>
            <person name="Todd R.B."/>
            <person name="Tsang A."/>
            <person name="Unkles S.E."/>
            <person name="van de Wiele N."/>
            <person name="van Rossen-Uffink D."/>
            <person name="Oliveira J.V."/>
            <person name="Vesth T.C."/>
            <person name="Visser J."/>
            <person name="Yu J.-H."/>
            <person name="Zhou M."/>
            <person name="Andersen M.R."/>
            <person name="Archer D.B."/>
            <person name="Baker S.E."/>
            <person name="Benoit I."/>
            <person name="Brakhage A.A."/>
            <person name="Braus G.H."/>
            <person name="Fischer R."/>
            <person name="Frisvad J.C."/>
            <person name="Goldman G.H."/>
            <person name="Houbraken J."/>
            <person name="Oakley B."/>
            <person name="Pocsi I."/>
            <person name="Scazzocchio C."/>
            <person name="Seiboth B."/>
            <person name="vanKuyk P.A."/>
            <person name="Wortman J."/>
            <person name="Dyer P.S."/>
            <person name="Grigoriev I.V."/>
        </authorList>
    </citation>
    <scope>NUCLEOTIDE SEQUENCE [LARGE SCALE GENOMIC DNA]</scope>
    <source>
        <strain evidence="6">CBS 506.65</strain>
    </source>
</reference>
<protein>
    <recommendedName>
        <fullName evidence="7">Filamentation protein</fullName>
    </recommendedName>
</protein>
<evidence type="ECO:0000256" key="3">
    <source>
        <dbReference type="PROSITE-ProRule" id="PRU00339"/>
    </source>
</evidence>
<keyword evidence="6" id="KW-1185">Reference proteome</keyword>
<accession>A0A1L9SNV2</accession>
<feature type="repeat" description="TPR" evidence="3">
    <location>
        <begin position="985"/>
        <end position="1018"/>
    </location>
</feature>
<sequence>MAGDPEKAQRYIAALNNARCHDRWDEVPELIRKVTKHAPHRKCYIETAAAESKIVAQVKGRPSTARPTSSTPTSSVLSELIPSLLSIIETADGSPQDIFQAQACLAWLHWTLNEPGLALARLPKDYGDTVNSLSTTGGEELSPWTEVCLVRACYIKGEEEVKAGGAAQSILTGPDDSLPTLHSILPWLNGLKQAPSSSPQFSHWSEKLLAKGALLANDSDDVEVALKFFRLWSAHPQVKQGIASNTLPVDTSSDAISRSAVWKSYYSLLTQILQADGTYYPPADGPERPQLASELRRVEAIYESCMMKEVKFPTASSSNSQVEIWVEQVIRNWEVLCSPQWRDEELGEGGQNAVGRNVLDILYRAATKTYHSHLVLRRLFHVHSSLAEFDLAMKAVDSYIEIVTSAKDRAEKAAESGELEDDGTLVKTLSEAIFMLCCFGAEEEAEKTNTLVSTIKKYLSKHVLVDSQTGEQAGIHDDADTIPPSIVALAYRAIGVGLATWANWTCVNESRDDIRAEAIEYLERSIEPELGDQHNCSSLYTLALLLAESRDLDGAIDYVKSALRSTNESSVASQRDLNKTRDLVPLWHLLALLLSAKQDFDIAERSCEAAFEKFPTAVVSQGHHEHRETRSLQNLRENYNAGLKNTIIEQLRGREKERIIETRMTQLAFRELLEGPETALNHSDQLLRLFVTLFGSLDLDSEDRKNAHSDNLVPPKSSAGTVKSFRGSIFGRQKGSRLENRVIESGSDVNAISPAPSSINSRANDSDAPVIQVTDEDLQGSHERPRTAGRSDSTRKLQKRGSVKKSGDPPIFMNGEKGTSTEPLATNGNASDEKKAQDTPSAGDARIAISSTTTSQAQGAKQPLKPIHNGKPDAHSTPTGHPKQPPEQDTRLPTSYRFDSPTAATTRFPAGQAQKHALGVLVKIWLFIAGLYRRASLFEDANEACEEAVKRATRVELLVASQESSAKALSHRGWGVGKSSEELWADVYAERGFLSQAQSHPHEAIEHFEEALTRFPDHPKATVGLANLLLDVWEQKIPSEPAHSTLEFDLSALSLLSEHNKSAHLGEKAATDAQGGILSLPVSSDDEPKYLNRLAARDRAYALLSALTKLGSSWDNSEAWFALARAYEASGQVEKLKEVLWWCVELEDRRPLRHWSNIGSNVYVL</sequence>
<dbReference type="AlphaFoldDB" id="A0A1L9SNV2"/>
<evidence type="ECO:0000313" key="6">
    <source>
        <dbReference type="Proteomes" id="UP000184188"/>
    </source>
</evidence>